<protein>
    <submittedName>
        <fullName evidence="1">Uncharacterized protein</fullName>
    </submittedName>
</protein>
<keyword evidence="2" id="KW-1185">Reference proteome</keyword>
<dbReference type="EMBL" id="JACHWX010000001">
    <property type="protein sequence ID" value="MBB3053799.1"/>
    <property type="molecule type" value="Genomic_DNA"/>
</dbReference>
<dbReference type="Proteomes" id="UP000539265">
    <property type="component" value="Unassembled WGS sequence"/>
</dbReference>
<evidence type="ECO:0000313" key="1">
    <source>
        <dbReference type="EMBL" id="MBB3053799.1"/>
    </source>
</evidence>
<comment type="caution">
    <text evidence="1">The sequence shown here is derived from an EMBL/GenBank/DDBJ whole genome shotgun (WGS) entry which is preliminary data.</text>
</comment>
<reference evidence="1" key="1">
    <citation type="submission" date="2020-08" db="EMBL/GenBank/DDBJ databases">
        <title>Genomic Encyclopedia of Type Strains, Phase III (KMG-III): the genomes of soil and plant-associated and newly described type strains.</title>
        <authorList>
            <person name="Whitman W."/>
        </authorList>
    </citation>
    <scope>NUCLEOTIDE SEQUENCE [LARGE SCALE GENOMIC DNA]</scope>
    <source>
        <strain evidence="1">CECT 8628</strain>
    </source>
</reference>
<proteinExistence type="predicted"/>
<organism evidence="1 2">
    <name type="scientific">Mucilaginibacter gotjawali</name>
    <dbReference type="NCBI Taxonomy" id="1550579"/>
    <lineage>
        <taxon>Bacteria</taxon>
        <taxon>Pseudomonadati</taxon>
        <taxon>Bacteroidota</taxon>
        <taxon>Sphingobacteriia</taxon>
        <taxon>Sphingobacteriales</taxon>
        <taxon>Sphingobacteriaceae</taxon>
        <taxon>Mucilaginibacter</taxon>
    </lineage>
</organism>
<accession>A0A839SAY0</accession>
<name>A0A839SAY0_9SPHI</name>
<dbReference type="Gene3D" id="3.30.530.20">
    <property type="match status" value="1"/>
</dbReference>
<sequence length="46" mass="5439">MTFELFDKGIKSRLKLTHTGLASFHRDRHFARHRCEDGWKQILAPS</sequence>
<evidence type="ECO:0000313" key="2">
    <source>
        <dbReference type="Proteomes" id="UP000539265"/>
    </source>
</evidence>
<gene>
    <name evidence="1" type="ORF">FHS11_000203</name>
</gene>
<dbReference type="AlphaFoldDB" id="A0A839SAY0"/>
<dbReference type="InterPro" id="IPR023393">
    <property type="entry name" value="START-like_dom_sf"/>
</dbReference>